<sequence length="65" mass="7212">MPIPGIKQHVAASKPPPPTHKTFDAIAEYSGSIPAFSKAFLVLSSSSLNQLFFRLLCKKIIFLYF</sequence>
<accession>B1V9Q6</accession>
<proteinExistence type="predicted"/>
<gene>
    <name evidence="1" type="ordered locus">PA0343</name>
</gene>
<dbReference type="AlphaFoldDB" id="B1V9Q6"/>
<reference evidence="1 2" key="1">
    <citation type="journal article" date="2008" name="J. Bacteriol.">
        <title>Comparative genome analysis of 'Candidatus Phytoplasma australiense' (subgroup tuf-Australia I; rp-A) and 'Ca. Phytoplasma asteris' strains OY-M and AY-WB.</title>
        <authorList>
            <person name="Tran-Nguyen L.T."/>
            <person name="Kube M."/>
            <person name="Schneider B."/>
            <person name="Reinhardt R."/>
            <person name="Gibb K.S."/>
        </authorList>
    </citation>
    <scope>NUCLEOTIDE SEQUENCE [LARGE SCALE GENOMIC DNA]</scope>
</reference>
<name>B1V9Q6_PHYAS</name>
<organism evidence="1 2">
    <name type="scientific">Phytoplasma australiense</name>
    <dbReference type="NCBI Taxonomy" id="59748"/>
    <lineage>
        <taxon>Bacteria</taxon>
        <taxon>Bacillati</taxon>
        <taxon>Mycoplasmatota</taxon>
        <taxon>Mollicutes</taxon>
        <taxon>Acholeplasmatales</taxon>
        <taxon>Acholeplasmataceae</taxon>
        <taxon>Candidatus Phytoplasma</taxon>
        <taxon>16SrXII (Stolbur group)</taxon>
    </lineage>
</organism>
<evidence type="ECO:0000313" key="1">
    <source>
        <dbReference type="EMBL" id="CAM11678.1"/>
    </source>
</evidence>
<evidence type="ECO:0000313" key="2">
    <source>
        <dbReference type="Proteomes" id="UP000008323"/>
    </source>
</evidence>
<dbReference type="Proteomes" id="UP000008323">
    <property type="component" value="Chromosome"/>
</dbReference>
<dbReference type="KEGG" id="pal:PA0343"/>
<protein>
    <submittedName>
        <fullName evidence="1">Uncharacterized protein</fullName>
    </submittedName>
</protein>
<dbReference type="EMBL" id="AM422018">
    <property type="protein sequence ID" value="CAM11678.1"/>
    <property type="molecule type" value="Genomic_DNA"/>
</dbReference>